<dbReference type="EMBL" id="MTKO01000096">
    <property type="protein sequence ID" value="RWX44358.1"/>
    <property type="molecule type" value="Genomic_DNA"/>
</dbReference>
<dbReference type="InterPro" id="IPR002109">
    <property type="entry name" value="Glutaredoxin"/>
</dbReference>
<proteinExistence type="predicted"/>
<organism evidence="2 3">
    <name type="scientific">Candidatus Electrothrix aarhusensis</name>
    <dbReference type="NCBI Taxonomy" id="1859131"/>
    <lineage>
        <taxon>Bacteria</taxon>
        <taxon>Pseudomonadati</taxon>
        <taxon>Thermodesulfobacteriota</taxon>
        <taxon>Desulfobulbia</taxon>
        <taxon>Desulfobulbales</taxon>
        <taxon>Desulfobulbaceae</taxon>
        <taxon>Candidatus Electrothrix</taxon>
    </lineage>
</organism>
<feature type="domain" description="Glutaredoxin" evidence="1">
    <location>
        <begin position="58"/>
        <end position="115"/>
    </location>
</feature>
<dbReference type="PANTHER" id="PTHR34386">
    <property type="entry name" value="GLUTAREDOXIN"/>
    <property type="match status" value="1"/>
</dbReference>
<reference evidence="2 3" key="1">
    <citation type="submission" date="2017-01" db="EMBL/GenBank/DDBJ databases">
        <title>The cable genome- insights into the physiology and evolution of filamentous bacteria capable of sulfide oxidation via long distance electron transfer.</title>
        <authorList>
            <person name="Schreiber L."/>
            <person name="Bjerg J.T."/>
            <person name="Boggild A."/>
            <person name="Van De Vossenberg J."/>
            <person name="Meysman F."/>
            <person name="Nielsen L.P."/>
            <person name="Schramm A."/>
            <person name="Kjeldsen K.U."/>
        </authorList>
    </citation>
    <scope>NUCLEOTIDE SEQUENCE [LARGE SCALE GENOMIC DNA]</scope>
    <source>
        <strain evidence="2">MCF</strain>
    </source>
</reference>
<dbReference type="CDD" id="cd02976">
    <property type="entry name" value="NrdH"/>
    <property type="match status" value="1"/>
</dbReference>
<evidence type="ECO:0000313" key="3">
    <source>
        <dbReference type="Proteomes" id="UP000287853"/>
    </source>
</evidence>
<dbReference type="SUPFAM" id="SSF52833">
    <property type="entry name" value="Thioredoxin-like"/>
    <property type="match status" value="1"/>
</dbReference>
<dbReference type="GO" id="GO:0009055">
    <property type="term" value="F:electron transfer activity"/>
    <property type="evidence" value="ECO:0007669"/>
    <property type="project" value="TreeGrafter"/>
</dbReference>
<keyword evidence="3" id="KW-1185">Reference proteome</keyword>
<dbReference type="AlphaFoldDB" id="A0A3S3QD48"/>
<dbReference type="GO" id="GO:0045454">
    <property type="term" value="P:cell redox homeostasis"/>
    <property type="evidence" value="ECO:0007669"/>
    <property type="project" value="TreeGrafter"/>
</dbReference>
<gene>
    <name evidence="2" type="ORF">H206_03393</name>
</gene>
<sequence length="149" mass="16514">MDNVEAVPDENYTVPRITVQKKTAPPVATSAVTSSSRKISAQTKPKKKQVVKIATDKVVLFTATSCEYCKQAVEFLRSHHIAFKEYNIERDKVAKKKMRAAGGVQHVPFAVIQGKKIHGFSEGSYRRALNLPASRGLSSQQRIRSTGRT</sequence>
<comment type="caution">
    <text evidence="2">The sequence shown here is derived from an EMBL/GenBank/DDBJ whole genome shotgun (WGS) entry which is preliminary data.</text>
</comment>
<name>A0A3S3QD48_9BACT</name>
<dbReference type="PANTHER" id="PTHR34386:SF1">
    <property type="entry name" value="GLUTAREDOXIN-LIKE PROTEIN NRDH"/>
    <property type="match status" value="1"/>
</dbReference>
<dbReference type="Proteomes" id="UP000287853">
    <property type="component" value="Unassembled WGS sequence"/>
</dbReference>
<dbReference type="Gene3D" id="3.40.30.10">
    <property type="entry name" value="Glutaredoxin"/>
    <property type="match status" value="1"/>
</dbReference>
<accession>A0A3S3QD48</accession>
<dbReference type="Pfam" id="PF00462">
    <property type="entry name" value="Glutaredoxin"/>
    <property type="match status" value="1"/>
</dbReference>
<dbReference type="InterPro" id="IPR036249">
    <property type="entry name" value="Thioredoxin-like_sf"/>
</dbReference>
<evidence type="ECO:0000259" key="1">
    <source>
        <dbReference type="Pfam" id="PF00462"/>
    </source>
</evidence>
<protein>
    <submittedName>
        <fullName evidence="2">Glutaredoxin</fullName>
    </submittedName>
</protein>
<evidence type="ECO:0000313" key="2">
    <source>
        <dbReference type="EMBL" id="RWX44358.1"/>
    </source>
</evidence>
<dbReference type="PROSITE" id="PS51354">
    <property type="entry name" value="GLUTAREDOXIN_2"/>
    <property type="match status" value="1"/>
</dbReference>
<dbReference type="InterPro" id="IPR051548">
    <property type="entry name" value="Grx-like_ET"/>
</dbReference>